<dbReference type="InterPro" id="IPR002110">
    <property type="entry name" value="Ankyrin_rpt"/>
</dbReference>
<keyword evidence="4" id="KW-1185">Reference proteome</keyword>
<keyword evidence="1" id="KW-0677">Repeat</keyword>
<dbReference type="SUPFAM" id="SSF48403">
    <property type="entry name" value="Ankyrin repeat"/>
    <property type="match status" value="1"/>
</dbReference>
<comment type="caution">
    <text evidence="3">The sequence shown here is derived from an EMBL/GenBank/DDBJ whole genome shotgun (WGS) entry which is preliminary data.</text>
</comment>
<dbReference type="AlphaFoldDB" id="A0A6N6VRI8"/>
<dbReference type="Gene3D" id="1.25.40.20">
    <property type="entry name" value="Ankyrin repeat-containing domain"/>
    <property type="match status" value="1"/>
</dbReference>
<reference evidence="3 4" key="1">
    <citation type="submission" date="2019-10" db="EMBL/GenBank/DDBJ databases">
        <title>New species of Slilvanegrellaceae.</title>
        <authorList>
            <person name="Pitt A."/>
            <person name="Hahn M.W."/>
        </authorList>
    </citation>
    <scope>NUCLEOTIDE SEQUENCE [LARGE SCALE GENOMIC DNA]</scope>
    <source>
        <strain evidence="3 4">SP-Ram-0.45-NSY-1</strain>
    </source>
</reference>
<dbReference type="Proteomes" id="UP000437748">
    <property type="component" value="Unassembled WGS sequence"/>
</dbReference>
<dbReference type="PANTHER" id="PTHR24198:SF165">
    <property type="entry name" value="ANKYRIN REPEAT-CONTAINING PROTEIN-RELATED"/>
    <property type="match status" value="1"/>
</dbReference>
<evidence type="ECO:0000313" key="3">
    <source>
        <dbReference type="EMBL" id="KAB8038030.1"/>
    </source>
</evidence>
<proteinExistence type="predicted"/>
<evidence type="ECO:0000313" key="4">
    <source>
        <dbReference type="Proteomes" id="UP000437748"/>
    </source>
</evidence>
<evidence type="ECO:0000256" key="1">
    <source>
        <dbReference type="ARBA" id="ARBA00022737"/>
    </source>
</evidence>
<organism evidence="3 4">
    <name type="scientific">Silvanigrella paludirubra</name>
    <dbReference type="NCBI Taxonomy" id="2499159"/>
    <lineage>
        <taxon>Bacteria</taxon>
        <taxon>Pseudomonadati</taxon>
        <taxon>Bdellovibrionota</taxon>
        <taxon>Oligoflexia</taxon>
        <taxon>Silvanigrellales</taxon>
        <taxon>Silvanigrellaceae</taxon>
        <taxon>Silvanigrella</taxon>
    </lineage>
</organism>
<sequence>MNDLIIKEKTNIFDYIFSTNTLLNSNDYKNKFFKDDLSLNRLQDVYLSKYFDNKYGQCAGFSFLWLLCMINSNNKTKANYIKFLNNFKEINVLSNNQEKKIIYQDLIKANTDWFFKSIENIKEDMKISRDIHLTKKNNESFISLVKILYDTSCLTFLTKRFLILDKKNKIFNFSKLLEELLRLKSNYICCFIGSDNHAMGLYIQMSDDYFIFHFYDPDSGKINNYFSISKYNPNFIQLANLKLNEIISKSVYFILNHYYHPNGNFIVLKIFNENDFLLKSYEDYDTKINHLLFNYCDVYDSNKILTILHKLIHINDFFVINFLIKKFPDVINEYSISGDTILYTSCIHKHLESFKVIIKCTKIDPNKKNKYTSKAPIHEVVSIENDEFLKEFIKLKNLDVNLMDEKDNTPLILAVKWNRFKLVKILLSHQKINVFLKNKNNMTALDYAKEYKSNKIIDMIENHIKYKQNEFQTEIINIPNTSNSSLKQPIEIFSQDLIQPTPVCIIPSLSEHKVKTTKDINVEKLVMNLSSYIKVKLDKDNTEIKNKKKSSNPNLDLDLINMHYSQIAKYHKSTIGLKLIECYKKYSKFNKFYLHLCYKVCFALVDKNSVFKILSTNKQEIKKKSFSFYHKKNTPTNLREHLYLLIAELE</sequence>
<dbReference type="RefSeq" id="WP_153421108.1">
    <property type="nucleotide sequence ID" value="NZ_WFLM01000004.1"/>
</dbReference>
<dbReference type="SMART" id="SM00248">
    <property type="entry name" value="ANK"/>
    <property type="match status" value="5"/>
</dbReference>
<keyword evidence="2" id="KW-0040">ANK repeat</keyword>
<protein>
    <submittedName>
        <fullName evidence="3">Uncharacterized protein</fullName>
    </submittedName>
</protein>
<accession>A0A6N6VRI8</accession>
<dbReference type="OrthoDB" id="198309at2"/>
<gene>
    <name evidence="3" type="ORF">GCL60_12725</name>
</gene>
<evidence type="ECO:0000256" key="2">
    <source>
        <dbReference type="ARBA" id="ARBA00023043"/>
    </source>
</evidence>
<dbReference type="Pfam" id="PF12796">
    <property type="entry name" value="Ank_2"/>
    <property type="match status" value="1"/>
</dbReference>
<dbReference type="InterPro" id="IPR036770">
    <property type="entry name" value="Ankyrin_rpt-contain_sf"/>
</dbReference>
<name>A0A6N6VRI8_9BACT</name>
<dbReference type="PANTHER" id="PTHR24198">
    <property type="entry name" value="ANKYRIN REPEAT AND PROTEIN KINASE DOMAIN-CONTAINING PROTEIN"/>
    <property type="match status" value="1"/>
</dbReference>
<dbReference type="EMBL" id="WFLM01000004">
    <property type="protein sequence ID" value="KAB8038030.1"/>
    <property type="molecule type" value="Genomic_DNA"/>
</dbReference>